<reference evidence="1" key="3">
    <citation type="journal article" date="2017" name="Nature">
        <title>Genome sequence of the progenitor of the wheat D genome Aegilops tauschii.</title>
        <authorList>
            <person name="Luo M.C."/>
            <person name="Gu Y.Q."/>
            <person name="Puiu D."/>
            <person name="Wang H."/>
            <person name="Twardziok S.O."/>
            <person name="Deal K.R."/>
            <person name="Huo N."/>
            <person name="Zhu T."/>
            <person name="Wang L."/>
            <person name="Wang Y."/>
            <person name="McGuire P.E."/>
            <person name="Liu S."/>
            <person name="Long H."/>
            <person name="Ramasamy R.K."/>
            <person name="Rodriguez J.C."/>
            <person name="Van S.L."/>
            <person name="Yuan L."/>
            <person name="Wang Z."/>
            <person name="Xia Z."/>
            <person name="Xiao L."/>
            <person name="Anderson O.D."/>
            <person name="Ouyang S."/>
            <person name="Liang Y."/>
            <person name="Zimin A.V."/>
            <person name="Pertea G."/>
            <person name="Qi P."/>
            <person name="Bennetzen J.L."/>
            <person name="Dai X."/>
            <person name="Dawson M.W."/>
            <person name="Muller H.G."/>
            <person name="Kugler K."/>
            <person name="Rivarola-Duarte L."/>
            <person name="Spannagl M."/>
            <person name="Mayer K.F.X."/>
            <person name="Lu F.H."/>
            <person name="Bevan M.W."/>
            <person name="Leroy P."/>
            <person name="Li P."/>
            <person name="You F.M."/>
            <person name="Sun Q."/>
            <person name="Liu Z."/>
            <person name="Lyons E."/>
            <person name="Wicker T."/>
            <person name="Salzberg S.L."/>
            <person name="Devos K.M."/>
            <person name="Dvorak J."/>
        </authorList>
    </citation>
    <scope>NUCLEOTIDE SEQUENCE [LARGE SCALE GENOMIC DNA]</scope>
    <source>
        <strain evidence="1">cv. AL8/78</strain>
    </source>
</reference>
<organism evidence="1 2">
    <name type="scientific">Aegilops tauschii subsp. strangulata</name>
    <name type="common">Goatgrass</name>
    <dbReference type="NCBI Taxonomy" id="200361"/>
    <lineage>
        <taxon>Eukaryota</taxon>
        <taxon>Viridiplantae</taxon>
        <taxon>Streptophyta</taxon>
        <taxon>Embryophyta</taxon>
        <taxon>Tracheophyta</taxon>
        <taxon>Spermatophyta</taxon>
        <taxon>Magnoliopsida</taxon>
        <taxon>Liliopsida</taxon>
        <taxon>Poales</taxon>
        <taxon>Poaceae</taxon>
        <taxon>BOP clade</taxon>
        <taxon>Pooideae</taxon>
        <taxon>Triticodae</taxon>
        <taxon>Triticeae</taxon>
        <taxon>Triticinae</taxon>
        <taxon>Aegilops</taxon>
    </lineage>
</organism>
<dbReference type="Proteomes" id="UP000015105">
    <property type="component" value="Chromosome 5D"/>
</dbReference>
<dbReference type="EnsemblPlants" id="AET5Gv21163900.16">
    <property type="protein sequence ID" value="AET5Gv21163900.16"/>
    <property type="gene ID" value="AET5Gv21163900"/>
</dbReference>
<keyword evidence="2" id="KW-1185">Reference proteome</keyword>
<dbReference type="Gramene" id="AET5Gv21163900.16">
    <property type="protein sequence ID" value="AET5Gv21163900.16"/>
    <property type="gene ID" value="AET5Gv21163900"/>
</dbReference>
<protein>
    <submittedName>
        <fullName evidence="1">Uncharacterized protein</fullName>
    </submittedName>
</protein>
<reference evidence="2" key="1">
    <citation type="journal article" date="2014" name="Science">
        <title>Ancient hybridizations among the ancestral genomes of bread wheat.</title>
        <authorList>
            <consortium name="International Wheat Genome Sequencing Consortium,"/>
            <person name="Marcussen T."/>
            <person name="Sandve S.R."/>
            <person name="Heier L."/>
            <person name="Spannagl M."/>
            <person name="Pfeifer M."/>
            <person name="Jakobsen K.S."/>
            <person name="Wulff B.B."/>
            <person name="Steuernagel B."/>
            <person name="Mayer K.F."/>
            <person name="Olsen O.A."/>
        </authorList>
    </citation>
    <scope>NUCLEOTIDE SEQUENCE [LARGE SCALE GENOMIC DNA]</scope>
    <source>
        <strain evidence="2">cv. AL8/78</strain>
    </source>
</reference>
<evidence type="ECO:0000313" key="1">
    <source>
        <dbReference type="EnsemblPlants" id="AET5Gv21163900.16"/>
    </source>
</evidence>
<dbReference type="AlphaFoldDB" id="A0A453MF62"/>
<name>A0A453MF62_AEGTS</name>
<evidence type="ECO:0000313" key="2">
    <source>
        <dbReference type="Proteomes" id="UP000015105"/>
    </source>
</evidence>
<reference evidence="1" key="4">
    <citation type="submission" date="2019-03" db="UniProtKB">
        <authorList>
            <consortium name="EnsemblPlants"/>
        </authorList>
    </citation>
    <scope>IDENTIFICATION</scope>
</reference>
<proteinExistence type="predicted"/>
<sequence length="148" mass="15809">FVSQAAKHVVAVAGATRSFPAFRAPAANTPSGAGISGAARDEGHVLSTASAPFYLVDKDLLKRQLLRTCGGLIVSGFTIYGVKVLIDSYVQAVKDSYTKFVAVSVDNAELEDTEEEATDLSTKFNDVKGVDEAKAELEDIVHYLRDPD</sequence>
<reference evidence="1" key="5">
    <citation type="journal article" date="2021" name="G3 (Bethesda)">
        <title>Aegilops tauschii genome assembly Aet v5.0 features greater sequence contiguity and improved annotation.</title>
        <authorList>
            <person name="Wang L."/>
            <person name="Zhu T."/>
            <person name="Rodriguez J.C."/>
            <person name="Deal K.R."/>
            <person name="Dubcovsky J."/>
            <person name="McGuire P.E."/>
            <person name="Lux T."/>
            <person name="Spannagl M."/>
            <person name="Mayer K.F.X."/>
            <person name="Baldrich P."/>
            <person name="Meyers B.C."/>
            <person name="Huo N."/>
            <person name="Gu Y.Q."/>
            <person name="Zhou H."/>
            <person name="Devos K.M."/>
            <person name="Bennetzen J.L."/>
            <person name="Unver T."/>
            <person name="Budak H."/>
            <person name="Gulick P.J."/>
            <person name="Galiba G."/>
            <person name="Kalapos B."/>
            <person name="Nelson D.R."/>
            <person name="Li P."/>
            <person name="You F.M."/>
            <person name="Luo M.C."/>
            <person name="Dvorak J."/>
        </authorList>
    </citation>
    <scope>NUCLEOTIDE SEQUENCE [LARGE SCALE GENOMIC DNA]</scope>
    <source>
        <strain evidence="1">cv. AL8/78</strain>
    </source>
</reference>
<accession>A0A453MF62</accession>
<reference evidence="2" key="2">
    <citation type="journal article" date="2017" name="Nat. Plants">
        <title>The Aegilops tauschii genome reveals multiple impacts of transposons.</title>
        <authorList>
            <person name="Zhao G."/>
            <person name="Zou C."/>
            <person name="Li K."/>
            <person name="Wang K."/>
            <person name="Li T."/>
            <person name="Gao L."/>
            <person name="Zhang X."/>
            <person name="Wang H."/>
            <person name="Yang Z."/>
            <person name="Liu X."/>
            <person name="Jiang W."/>
            <person name="Mao L."/>
            <person name="Kong X."/>
            <person name="Jiao Y."/>
            <person name="Jia J."/>
        </authorList>
    </citation>
    <scope>NUCLEOTIDE SEQUENCE [LARGE SCALE GENOMIC DNA]</scope>
    <source>
        <strain evidence="2">cv. AL8/78</strain>
    </source>
</reference>